<evidence type="ECO:0000313" key="4">
    <source>
        <dbReference type="Proteomes" id="UP000007039"/>
    </source>
</evidence>
<dbReference type="KEGG" id="cni:Calni_1119"/>
<evidence type="ECO:0000256" key="1">
    <source>
        <dbReference type="ARBA" id="ARBA00023125"/>
    </source>
</evidence>
<dbReference type="PROSITE" id="PS50943">
    <property type="entry name" value="HTH_CROC1"/>
    <property type="match status" value="1"/>
</dbReference>
<dbReference type="Gene3D" id="2.60.120.10">
    <property type="entry name" value="Jelly Rolls"/>
    <property type="match status" value="1"/>
</dbReference>
<protein>
    <submittedName>
        <fullName evidence="3">Transcriptional regulator, MerR family</fullName>
    </submittedName>
</protein>
<gene>
    <name evidence="3" type="ordered locus">Calni_1119</name>
</gene>
<evidence type="ECO:0000313" key="3">
    <source>
        <dbReference type="EMBL" id="ADR19030.1"/>
    </source>
</evidence>
<dbReference type="SUPFAM" id="SSF51182">
    <property type="entry name" value="RmlC-like cupins"/>
    <property type="match status" value="1"/>
</dbReference>
<dbReference type="eggNOG" id="COG3837">
    <property type="taxonomic scope" value="Bacteria"/>
</dbReference>
<dbReference type="RefSeq" id="WP_013451242.1">
    <property type="nucleotide sequence ID" value="NC_014758.1"/>
</dbReference>
<dbReference type="EMBL" id="CP002347">
    <property type="protein sequence ID" value="ADR19030.1"/>
    <property type="molecule type" value="Genomic_DNA"/>
</dbReference>
<dbReference type="InterPro" id="IPR050807">
    <property type="entry name" value="TransReg_Diox_bact_type"/>
</dbReference>
<dbReference type="InterPro" id="IPR001387">
    <property type="entry name" value="Cro/C1-type_HTH"/>
</dbReference>
<accession>E4TII2</accession>
<reference key="1">
    <citation type="submission" date="2010-11" db="EMBL/GenBank/DDBJ databases">
        <title>The complete genome of chromosome of Calditerrivibrio nitroreducens DSM 19672.</title>
        <authorList>
            <consortium name="US DOE Joint Genome Institute (JGI-PGF)"/>
            <person name="Lucas S."/>
            <person name="Copeland A."/>
            <person name="Lapidus A."/>
            <person name="Bruce D."/>
            <person name="Goodwin L."/>
            <person name="Pitluck S."/>
            <person name="Kyrpides N."/>
            <person name="Mavromatis K."/>
            <person name="Ivanova N."/>
            <person name="Mikhailova N."/>
            <person name="Zeytun A."/>
            <person name="Brettin T."/>
            <person name="Detter J.C."/>
            <person name="Tapia R."/>
            <person name="Han C."/>
            <person name="Land M."/>
            <person name="Hauser L."/>
            <person name="Markowitz V."/>
            <person name="Cheng J.-F."/>
            <person name="Hugenholtz P."/>
            <person name="Woyke T."/>
            <person name="Wu D."/>
            <person name="Spring S."/>
            <person name="Schroeder M."/>
            <person name="Brambilla E."/>
            <person name="Klenk H.-P."/>
            <person name="Eisen J.A."/>
        </authorList>
    </citation>
    <scope>NUCLEOTIDE SEQUENCE [LARGE SCALE GENOMIC DNA]</scope>
    <source>
        <strain>DSM 19672</strain>
    </source>
</reference>
<dbReference type="InterPro" id="IPR011051">
    <property type="entry name" value="RmlC_Cupin_sf"/>
</dbReference>
<dbReference type="Pfam" id="PF01381">
    <property type="entry name" value="HTH_3"/>
    <property type="match status" value="1"/>
</dbReference>
<dbReference type="STRING" id="768670.Calni_1119"/>
<dbReference type="Proteomes" id="UP000007039">
    <property type="component" value="Chromosome"/>
</dbReference>
<dbReference type="InterPro" id="IPR013096">
    <property type="entry name" value="Cupin_2"/>
</dbReference>
<dbReference type="SUPFAM" id="SSF47413">
    <property type="entry name" value="lambda repressor-like DNA-binding domains"/>
    <property type="match status" value="1"/>
</dbReference>
<dbReference type="InterPro" id="IPR014710">
    <property type="entry name" value="RmlC-like_jellyroll"/>
</dbReference>
<proteinExistence type="predicted"/>
<keyword evidence="4" id="KW-1185">Reference proteome</keyword>
<reference evidence="3 4" key="2">
    <citation type="journal article" date="2011" name="Stand. Genomic Sci.">
        <title>Complete genome sequence of Calditerrivibrio nitroreducens type strain (Yu37-1).</title>
        <authorList>
            <person name="Pitluck S."/>
            <person name="Sikorski J."/>
            <person name="Zeytun A."/>
            <person name="Lapidus A."/>
            <person name="Nolan M."/>
            <person name="Lucas S."/>
            <person name="Hammon N."/>
            <person name="Deshpande S."/>
            <person name="Cheng J.F."/>
            <person name="Tapia R."/>
            <person name="Han C."/>
            <person name="Goodwin L."/>
            <person name="Liolios K."/>
            <person name="Pagani I."/>
            <person name="Ivanova N."/>
            <person name="Mavromatis K."/>
            <person name="Pati A."/>
            <person name="Chen A."/>
            <person name="Palaniappan K."/>
            <person name="Hauser L."/>
            <person name="Chang Y.J."/>
            <person name="Jeffries C.D."/>
            <person name="Detter J.C."/>
            <person name="Brambilla E."/>
            <person name="Djao O.D."/>
            <person name="Rohde M."/>
            <person name="Spring S."/>
            <person name="Goker M."/>
            <person name="Woyke T."/>
            <person name="Bristow J."/>
            <person name="Eisen J.A."/>
            <person name="Markowitz V."/>
            <person name="Hugenholtz P."/>
            <person name="Kyrpides N.C."/>
            <person name="Klenk H.P."/>
            <person name="Land M."/>
        </authorList>
    </citation>
    <scope>NUCLEOTIDE SEQUENCE [LARGE SCALE GENOMIC DNA]</scope>
    <source>
        <strain evidence="4">DSM 19672 / NBRC 101217 / Yu37-1</strain>
    </source>
</reference>
<keyword evidence="1" id="KW-0238">DNA-binding</keyword>
<dbReference type="OrthoDB" id="9814553at2"/>
<dbReference type="PANTHER" id="PTHR46797:SF1">
    <property type="entry name" value="METHYLPHOSPHONATE SYNTHASE"/>
    <property type="match status" value="1"/>
</dbReference>
<dbReference type="HOGENOM" id="CLU_085376_3_2_0"/>
<dbReference type="GO" id="GO:0003700">
    <property type="term" value="F:DNA-binding transcription factor activity"/>
    <property type="evidence" value="ECO:0007669"/>
    <property type="project" value="TreeGrafter"/>
</dbReference>
<organism evidence="3 4">
    <name type="scientific">Calditerrivibrio nitroreducens (strain DSM 19672 / NBRC 101217 / Yu37-1)</name>
    <dbReference type="NCBI Taxonomy" id="768670"/>
    <lineage>
        <taxon>Bacteria</taxon>
        <taxon>Pseudomonadati</taxon>
        <taxon>Deferribacterota</taxon>
        <taxon>Deferribacteres</taxon>
        <taxon>Deferribacterales</taxon>
        <taxon>Calditerrivibrionaceae</taxon>
    </lineage>
</organism>
<evidence type="ECO:0000259" key="2">
    <source>
        <dbReference type="PROSITE" id="PS50943"/>
    </source>
</evidence>
<dbReference type="eggNOG" id="COG1396">
    <property type="taxonomic scope" value="Bacteria"/>
</dbReference>
<dbReference type="SMART" id="SM00530">
    <property type="entry name" value="HTH_XRE"/>
    <property type="match status" value="1"/>
</dbReference>
<dbReference type="PANTHER" id="PTHR46797">
    <property type="entry name" value="HTH-TYPE TRANSCRIPTIONAL REGULATOR"/>
    <property type="match status" value="1"/>
</dbReference>
<feature type="domain" description="HTH cro/C1-type" evidence="2">
    <location>
        <begin position="7"/>
        <end position="61"/>
    </location>
</feature>
<dbReference type="CDD" id="cd00093">
    <property type="entry name" value="HTH_XRE"/>
    <property type="match status" value="1"/>
</dbReference>
<dbReference type="Pfam" id="PF07883">
    <property type="entry name" value="Cupin_2"/>
    <property type="match status" value="1"/>
</dbReference>
<dbReference type="GO" id="GO:0003677">
    <property type="term" value="F:DNA binding"/>
    <property type="evidence" value="ECO:0007669"/>
    <property type="project" value="UniProtKB-KW"/>
</dbReference>
<dbReference type="GO" id="GO:0005829">
    <property type="term" value="C:cytosol"/>
    <property type="evidence" value="ECO:0007669"/>
    <property type="project" value="TreeGrafter"/>
</dbReference>
<dbReference type="InterPro" id="IPR010982">
    <property type="entry name" value="Lambda_DNA-bd_dom_sf"/>
</dbReference>
<name>E4TII2_CALNY</name>
<dbReference type="AlphaFoldDB" id="E4TII2"/>
<dbReference type="Gene3D" id="1.10.260.40">
    <property type="entry name" value="lambda repressor-like DNA-binding domains"/>
    <property type="match status" value="1"/>
</dbReference>
<dbReference type="CDD" id="cd02209">
    <property type="entry name" value="cupin_XRE_C"/>
    <property type="match status" value="1"/>
</dbReference>
<sequence length="178" mass="20330">MGYGEKIRDIRKRLGMTLEDVSLKTGFTKSFISQIENGKNSPSIASLKKICYAIGISISELFEDERNIVFKFEKDDYKVLKNKNIDIIFMASKYANRKIEPLILEFEPHSETGSDFYHHTGEEFGYVLEGVLTVVIGNDEYTLQPGESIYFSSNLPHKIKNRTDKKAKAFWVGTPPSF</sequence>